<protein>
    <recommendedName>
        <fullName evidence="13">Poly [ADP-ribose] polymerase</fullName>
        <shortName evidence="13">PARP</shortName>
        <ecNumber evidence="13">2.4.2.-</ecNumber>
    </recommendedName>
</protein>
<dbReference type="InterPro" id="IPR000315">
    <property type="entry name" value="Znf_B-box"/>
</dbReference>
<keyword evidence="5" id="KW-0479">Metal-binding</keyword>
<feature type="domain" description="B box-type" evidence="15">
    <location>
        <begin position="105"/>
        <end position="148"/>
    </location>
</feature>
<dbReference type="PROSITE" id="PS50119">
    <property type="entry name" value="ZF_BBOX"/>
    <property type="match status" value="1"/>
</dbReference>
<accession>A0A2B4S9T2</accession>
<dbReference type="Gene3D" id="3.30.40.10">
    <property type="entry name" value="Zinc/RING finger domain, C3HC4 (zinc finger)"/>
    <property type="match status" value="1"/>
</dbReference>
<evidence type="ECO:0000313" key="18">
    <source>
        <dbReference type="Proteomes" id="UP000225706"/>
    </source>
</evidence>
<dbReference type="InterPro" id="IPR013083">
    <property type="entry name" value="Znf_RING/FYVE/PHD"/>
</dbReference>
<gene>
    <name evidence="17" type="primary">Parp14</name>
    <name evidence="17" type="ORF">AWC38_SpisGene10015</name>
</gene>
<dbReference type="CDD" id="cd19769">
    <property type="entry name" value="Bbox2_TRIM16-like"/>
    <property type="match status" value="1"/>
</dbReference>
<keyword evidence="8" id="KW-0862">Zinc</keyword>
<keyword evidence="6" id="KW-0677">Repeat</keyword>
<dbReference type="Proteomes" id="UP000225706">
    <property type="component" value="Unassembled WGS sequence"/>
</dbReference>
<dbReference type="GO" id="GO:0005634">
    <property type="term" value="C:nucleus"/>
    <property type="evidence" value="ECO:0007669"/>
    <property type="project" value="UniProtKB-SubCell"/>
</dbReference>
<evidence type="ECO:0000256" key="11">
    <source>
        <dbReference type="PROSITE-ProRule" id="PRU00024"/>
    </source>
</evidence>
<dbReference type="PROSITE" id="PS50194">
    <property type="entry name" value="FILAMIN_REPEAT"/>
    <property type="match status" value="1"/>
</dbReference>
<dbReference type="InterPro" id="IPR013783">
    <property type="entry name" value="Ig-like_fold"/>
</dbReference>
<dbReference type="GO" id="GO:0003714">
    <property type="term" value="F:transcription corepressor activity"/>
    <property type="evidence" value="ECO:0007669"/>
    <property type="project" value="TreeGrafter"/>
</dbReference>
<dbReference type="Pfam" id="PF00643">
    <property type="entry name" value="zf-B_box"/>
    <property type="match status" value="1"/>
</dbReference>
<dbReference type="InterPro" id="IPR001841">
    <property type="entry name" value="Znf_RING"/>
</dbReference>
<dbReference type="EMBL" id="LSMT01000153">
    <property type="protein sequence ID" value="PFX25338.1"/>
    <property type="molecule type" value="Genomic_DNA"/>
</dbReference>
<keyword evidence="7 11" id="KW-0863">Zinc-finger</keyword>
<evidence type="ECO:0000256" key="5">
    <source>
        <dbReference type="ARBA" id="ARBA00022723"/>
    </source>
</evidence>
<keyword evidence="4 13" id="KW-0808">Transferase</keyword>
<comment type="caution">
    <text evidence="17">The sequence shown here is derived from an EMBL/GenBank/DDBJ whole genome shotgun (WGS) entry which is preliminary data.</text>
</comment>
<dbReference type="InterPro" id="IPR014756">
    <property type="entry name" value="Ig_E-set"/>
</dbReference>
<evidence type="ECO:0000256" key="2">
    <source>
        <dbReference type="ARBA" id="ARBA00008518"/>
    </source>
</evidence>
<dbReference type="PROSITE" id="PS51059">
    <property type="entry name" value="PARP_CATALYTIC"/>
    <property type="match status" value="1"/>
</dbReference>
<evidence type="ECO:0000256" key="13">
    <source>
        <dbReference type="RuleBase" id="RU362114"/>
    </source>
</evidence>
<organism evidence="17 18">
    <name type="scientific">Stylophora pistillata</name>
    <name type="common">Smooth cauliflower coral</name>
    <dbReference type="NCBI Taxonomy" id="50429"/>
    <lineage>
        <taxon>Eukaryota</taxon>
        <taxon>Metazoa</taxon>
        <taxon>Cnidaria</taxon>
        <taxon>Anthozoa</taxon>
        <taxon>Hexacorallia</taxon>
        <taxon>Scleractinia</taxon>
        <taxon>Astrocoeniina</taxon>
        <taxon>Pocilloporidae</taxon>
        <taxon>Stylophora</taxon>
    </lineage>
</organism>
<dbReference type="OrthoDB" id="5988077at2759"/>
<dbReference type="GO" id="GO:0010629">
    <property type="term" value="P:negative regulation of gene expression"/>
    <property type="evidence" value="ECO:0007669"/>
    <property type="project" value="TreeGrafter"/>
</dbReference>
<proteinExistence type="inferred from homology"/>
<feature type="domain" description="PARP catalytic" evidence="16">
    <location>
        <begin position="440"/>
        <end position="638"/>
    </location>
</feature>
<dbReference type="GO" id="GO:0003950">
    <property type="term" value="F:NAD+ poly-ADP-ribosyltransferase activity"/>
    <property type="evidence" value="ECO:0007669"/>
    <property type="project" value="UniProtKB-UniRule"/>
</dbReference>
<dbReference type="SUPFAM" id="SSF57845">
    <property type="entry name" value="B-box zinc-binding domain"/>
    <property type="match status" value="1"/>
</dbReference>
<evidence type="ECO:0000256" key="8">
    <source>
        <dbReference type="ARBA" id="ARBA00022833"/>
    </source>
</evidence>
<comment type="similarity">
    <text evidence="2">Belongs to the TRIM/RBCC family.</text>
</comment>
<evidence type="ECO:0000259" key="15">
    <source>
        <dbReference type="PROSITE" id="PS50119"/>
    </source>
</evidence>
<dbReference type="InterPro" id="IPR012317">
    <property type="entry name" value="Poly(ADP-ribose)pol_cat_dom"/>
</dbReference>
<evidence type="ECO:0000256" key="10">
    <source>
        <dbReference type="ARBA" id="ARBA00023242"/>
    </source>
</evidence>
<dbReference type="Pfam" id="PF13639">
    <property type="entry name" value="zf-RING_2"/>
    <property type="match status" value="1"/>
</dbReference>
<dbReference type="PANTHER" id="PTHR14453">
    <property type="entry name" value="PARP/ZINC FINGER CCCH TYPE DOMAIN CONTAINING PROTEIN"/>
    <property type="match status" value="1"/>
</dbReference>
<dbReference type="PROSITE" id="PS50089">
    <property type="entry name" value="ZF_RING_2"/>
    <property type="match status" value="1"/>
</dbReference>
<evidence type="ECO:0000313" key="17">
    <source>
        <dbReference type="EMBL" id="PFX25338.1"/>
    </source>
</evidence>
<comment type="subcellular location">
    <subcellularLocation>
        <location evidence="1">Nucleus</location>
    </subcellularLocation>
</comment>
<dbReference type="SUPFAM" id="SSF57850">
    <property type="entry name" value="RING/U-box"/>
    <property type="match status" value="1"/>
</dbReference>
<dbReference type="Gene3D" id="3.90.228.10">
    <property type="match status" value="1"/>
</dbReference>
<evidence type="ECO:0000259" key="16">
    <source>
        <dbReference type="PROSITE" id="PS51059"/>
    </source>
</evidence>
<dbReference type="SMART" id="SM00557">
    <property type="entry name" value="IG_FLMN"/>
    <property type="match status" value="1"/>
</dbReference>
<dbReference type="SMART" id="SM00184">
    <property type="entry name" value="RING"/>
    <property type="match status" value="1"/>
</dbReference>
<feature type="domain" description="RING-type" evidence="14">
    <location>
        <begin position="18"/>
        <end position="64"/>
    </location>
</feature>
<dbReference type="InterPro" id="IPR017868">
    <property type="entry name" value="Filamin/ABP280_repeat-like"/>
</dbReference>
<name>A0A2B4S9T2_STYPI</name>
<dbReference type="Pfam" id="PF00644">
    <property type="entry name" value="PARP"/>
    <property type="match status" value="1"/>
</dbReference>
<keyword evidence="9 13" id="KW-0520">NAD</keyword>
<evidence type="ECO:0000256" key="1">
    <source>
        <dbReference type="ARBA" id="ARBA00004123"/>
    </source>
</evidence>
<dbReference type="Pfam" id="PF00630">
    <property type="entry name" value="Filamin"/>
    <property type="match status" value="1"/>
</dbReference>
<evidence type="ECO:0000256" key="6">
    <source>
        <dbReference type="ARBA" id="ARBA00022737"/>
    </source>
</evidence>
<dbReference type="Gene3D" id="3.30.160.60">
    <property type="entry name" value="Classic Zinc Finger"/>
    <property type="match status" value="1"/>
</dbReference>
<evidence type="ECO:0000259" key="14">
    <source>
        <dbReference type="PROSITE" id="PS50089"/>
    </source>
</evidence>
<dbReference type="InterPro" id="IPR017907">
    <property type="entry name" value="Znf_RING_CS"/>
</dbReference>
<evidence type="ECO:0000256" key="12">
    <source>
        <dbReference type="PROSITE-ProRule" id="PRU00087"/>
    </source>
</evidence>
<keyword evidence="3 13" id="KW-0328">Glycosyltransferase</keyword>
<keyword evidence="18" id="KW-1185">Reference proteome</keyword>
<evidence type="ECO:0000256" key="7">
    <source>
        <dbReference type="ARBA" id="ARBA00022771"/>
    </source>
</evidence>
<dbReference type="EC" id="2.4.2.-" evidence="13"/>
<sequence length="638" mass="72735">MAGCENFLYDAIKKELECSLCQEQFTETNQPKVLVCQHTFCKSCLQRWLRQQIAGKGLSCPNCRVQTECPNNNIDRLPSNLAHKRLGDILKAHGDSDKGLNLKSKEQNVCKRHEVLIKFYCEPCEICICSECAITDHRDPIDHNIMSLEDGAKKQRGIIQSSLRDIEENSFLLKNHFESLSERKAKYNNSIDKVAEEVHSVTEGIINVLRQQEEMMTEKLAKEKSLYDEAIKNELSKLVEKLRLMYKSTRHGREVLQTNDVRKMLDVKHQLDGTIAERFQNSTPLLRYPEFKYSLNTLPPDFRLGVLHVTFTEPYFSVGTGQGLSESIQGEVSYFTVTTKDSGGKTTYSEIDNVTVEITSVEQGTKNIPALVKDLKDGRYCVSYTPRAVGDFKISIKIKGRYNKWKSLSVGCSPKTEASFQQISCQQYIAIDVILPSYWIPQPKNVRGGELTVHLVELDPVNNAQEYQEVQNHAQKTCHSKIMILRISRVQNPALYRTYAMRKKKMDELKGSNEKRLFLGIPGSKCQQINETGFCVFQNKNAPTDMYGNGLYFVKDALHPAQSSFSPPDSDGHRYMYLSRVLVGEYTVGRQGMVTPPKKNQSDSKESFDCVVNQIPDPNIFVIFYEGQFYPEYLITFS</sequence>
<evidence type="ECO:0000256" key="9">
    <source>
        <dbReference type="ARBA" id="ARBA00023027"/>
    </source>
</evidence>
<dbReference type="GO" id="GO:0008270">
    <property type="term" value="F:zinc ion binding"/>
    <property type="evidence" value="ECO:0007669"/>
    <property type="project" value="UniProtKB-KW"/>
</dbReference>
<dbReference type="InterPro" id="IPR001298">
    <property type="entry name" value="Filamin/ABP280_rpt"/>
</dbReference>
<dbReference type="AlphaFoldDB" id="A0A2B4S9T2"/>
<dbReference type="SUPFAM" id="SSF56399">
    <property type="entry name" value="ADP-ribosylation"/>
    <property type="match status" value="1"/>
</dbReference>
<feature type="repeat" description="Filamin" evidence="12">
    <location>
        <begin position="320"/>
        <end position="419"/>
    </location>
</feature>
<keyword evidence="10" id="KW-0539">Nucleus</keyword>
<evidence type="ECO:0000256" key="4">
    <source>
        <dbReference type="ARBA" id="ARBA00022679"/>
    </source>
</evidence>
<evidence type="ECO:0000256" key="3">
    <source>
        <dbReference type="ARBA" id="ARBA00022676"/>
    </source>
</evidence>
<dbReference type="InterPro" id="IPR052056">
    <property type="entry name" value="Mono-ARTD/PARP"/>
</dbReference>
<dbReference type="SUPFAM" id="SSF81296">
    <property type="entry name" value="E set domains"/>
    <property type="match status" value="1"/>
</dbReference>
<dbReference type="GO" id="GO:0005737">
    <property type="term" value="C:cytoplasm"/>
    <property type="evidence" value="ECO:0007669"/>
    <property type="project" value="TreeGrafter"/>
</dbReference>
<dbReference type="PROSITE" id="PS00518">
    <property type="entry name" value="ZF_RING_1"/>
    <property type="match status" value="1"/>
</dbReference>
<dbReference type="Gene3D" id="2.60.40.10">
    <property type="entry name" value="Immunoglobulins"/>
    <property type="match status" value="1"/>
</dbReference>
<dbReference type="PANTHER" id="PTHR14453:SF67">
    <property type="entry name" value="POLY [ADP-RIBOSE] POLYMERASE"/>
    <property type="match status" value="1"/>
</dbReference>
<reference evidence="18" key="1">
    <citation type="journal article" date="2017" name="bioRxiv">
        <title>Comparative analysis of the genomes of Stylophora pistillata and Acropora digitifera provides evidence for extensive differences between species of corals.</title>
        <authorList>
            <person name="Voolstra C.R."/>
            <person name="Li Y."/>
            <person name="Liew Y.J."/>
            <person name="Baumgarten S."/>
            <person name="Zoccola D."/>
            <person name="Flot J.-F."/>
            <person name="Tambutte S."/>
            <person name="Allemand D."/>
            <person name="Aranda M."/>
        </authorList>
    </citation>
    <scope>NUCLEOTIDE SEQUENCE [LARGE SCALE GENOMIC DNA]</scope>
</reference>